<accession>A0A182FXY8</accession>
<sequence length="117" mass="13325">VDPYFKQRNRAFVSICHSIIEQCCVSFCLSLYFSSLFECMRDDTATTAPLLPTGTTEYPAEVMERSTMSNWPPINNPPSYEVLITQACTPQGNAEWMRKKGCEVNFELEAELSHSWS</sequence>
<proteinExistence type="predicted"/>
<dbReference type="VEuPathDB" id="VectorBase:AALB014496"/>
<organism evidence="1 2">
    <name type="scientific">Anopheles albimanus</name>
    <name type="common">New world malaria mosquito</name>
    <dbReference type="NCBI Taxonomy" id="7167"/>
    <lineage>
        <taxon>Eukaryota</taxon>
        <taxon>Metazoa</taxon>
        <taxon>Ecdysozoa</taxon>
        <taxon>Arthropoda</taxon>
        <taxon>Hexapoda</taxon>
        <taxon>Insecta</taxon>
        <taxon>Pterygota</taxon>
        <taxon>Neoptera</taxon>
        <taxon>Endopterygota</taxon>
        <taxon>Diptera</taxon>
        <taxon>Nematocera</taxon>
        <taxon>Culicoidea</taxon>
        <taxon>Culicidae</taxon>
        <taxon>Anophelinae</taxon>
        <taxon>Anopheles</taxon>
    </lineage>
</organism>
<reference evidence="1 2" key="1">
    <citation type="journal article" date="2017" name="G3 (Bethesda)">
        <title>The Physical Genome Mapping of Anopheles albimanus Corrected Scaffold Misassemblies and Identified Interarm Rearrangements in Genus Anopheles.</title>
        <authorList>
            <person name="Artemov G.N."/>
            <person name="Peery A.N."/>
            <person name="Jiang X."/>
            <person name="Tu Z."/>
            <person name="Stegniy V.N."/>
            <person name="Sharakhova M.V."/>
            <person name="Sharakhov I.V."/>
        </authorList>
    </citation>
    <scope>NUCLEOTIDE SEQUENCE [LARGE SCALE GENOMIC DNA]</scope>
    <source>
        <strain evidence="1 2">ALBI9_A</strain>
    </source>
</reference>
<dbReference type="Proteomes" id="UP000069272">
    <property type="component" value="Chromosome 3L"/>
</dbReference>
<evidence type="ECO:0000313" key="2">
    <source>
        <dbReference type="Proteomes" id="UP000069272"/>
    </source>
</evidence>
<name>A0A182FXY8_ANOAL</name>
<protein>
    <submittedName>
        <fullName evidence="1">Uncharacterized protein</fullName>
    </submittedName>
</protein>
<evidence type="ECO:0000313" key="1">
    <source>
        <dbReference type="EnsemblMetazoa" id="AALB014496-PB"/>
    </source>
</evidence>
<dbReference type="AlphaFoldDB" id="A0A182FXY8"/>
<dbReference type="EnsemblMetazoa" id="AALB014496-RB">
    <property type="protein sequence ID" value="AALB014496-PB"/>
    <property type="gene ID" value="AALB014496"/>
</dbReference>
<keyword evidence="2" id="KW-1185">Reference proteome</keyword>
<reference evidence="1" key="2">
    <citation type="submission" date="2022-08" db="UniProtKB">
        <authorList>
            <consortium name="EnsemblMetazoa"/>
        </authorList>
    </citation>
    <scope>IDENTIFICATION</scope>
    <source>
        <strain evidence="1">STECLA/ALBI9_A</strain>
    </source>
</reference>